<evidence type="ECO:0000313" key="1">
    <source>
        <dbReference type="EMBL" id="AXE24126.1"/>
    </source>
</evidence>
<protein>
    <submittedName>
        <fullName evidence="1">Uncharacterized protein</fullName>
    </submittedName>
</protein>
<dbReference type="AlphaFoldDB" id="A0A344TZQ5"/>
<proteinExistence type="predicted"/>
<dbReference type="OrthoDB" id="4211015at2"/>
<keyword evidence="2" id="KW-1185">Reference proteome</keyword>
<evidence type="ECO:0000313" key="2">
    <source>
        <dbReference type="Proteomes" id="UP000252004"/>
    </source>
</evidence>
<accession>A0A344TZQ5</accession>
<organism evidence="1 2">
    <name type="scientific">Streptomyces globosus</name>
    <dbReference type="NCBI Taxonomy" id="68209"/>
    <lineage>
        <taxon>Bacteria</taxon>
        <taxon>Bacillati</taxon>
        <taxon>Actinomycetota</taxon>
        <taxon>Actinomycetes</taxon>
        <taxon>Kitasatosporales</taxon>
        <taxon>Streptomycetaceae</taxon>
        <taxon>Streptomyces</taxon>
    </lineage>
</organism>
<sequence>MDLCLVDPAQVVEAPFTKDDWAAALLRCLARPSEEQPPARLRGFLFREGGLLRPYMDSDEAAGVIAAGVRPGGALTALLSALPSLLGKEWRTPDGADDPHCRYLVDLTRWRHVREPRPEASAHEEDVLPGPCRPTHWAALLPAEGAQGRP</sequence>
<dbReference type="Proteomes" id="UP000252004">
    <property type="component" value="Chromosome"/>
</dbReference>
<reference evidence="1 2" key="1">
    <citation type="submission" date="2018-01" db="EMBL/GenBank/DDBJ databases">
        <title>Draft genome Sequence of streptomyces globosus LZH-48.</title>
        <authorList>
            <person name="Ran K."/>
            <person name="Li Z."/>
            <person name="Wei S."/>
            <person name="Dong R."/>
        </authorList>
    </citation>
    <scope>NUCLEOTIDE SEQUENCE [LARGE SCALE GENOMIC DNA]</scope>
    <source>
        <strain evidence="1 2">LZH-48</strain>
    </source>
</reference>
<dbReference type="EMBL" id="CP030862">
    <property type="protein sequence ID" value="AXE24126.1"/>
    <property type="molecule type" value="Genomic_DNA"/>
</dbReference>
<gene>
    <name evidence="1" type="ORF">C0216_12250</name>
</gene>
<name>A0A344TZQ5_9ACTN</name>
<dbReference type="KEGG" id="sgz:C0216_12250"/>